<gene>
    <name evidence="5" type="ORF">BJB45_20030</name>
</gene>
<dbReference type="PANTHER" id="PTHR30502">
    <property type="entry name" value="2-KETO-3-DEOXY-L-RHAMNONATE ALDOLASE"/>
    <property type="match status" value="1"/>
</dbReference>
<dbReference type="EMBL" id="AVBC01000035">
    <property type="protein sequence ID" value="ERL50889.1"/>
    <property type="molecule type" value="Genomic_DNA"/>
</dbReference>
<name>W1N5W3_9GAMM</name>
<dbReference type="OrthoDB" id="86160at2"/>
<dbReference type="STRING" id="1178482.AR456_20190"/>
<reference evidence="5 6" key="1">
    <citation type="submission" date="2013-08" db="EMBL/GenBank/DDBJ databases">
        <title>draft genome of Halomonas huanghegensis, strain BJGMM-B45T.</title>
        <authorList>
            <person name="Miao C."/>
            <person name="Wan Y."/>
            <person name="Jin W."/>
        </authorList>
    </citation>
    <scope>NUCLEOTIDE SEQUENCE [LARGE SCALE GENOMIC DNA]</scope>
    <source>
        <strain evidence="5 6">BJGMM-B45</strain>
    </source>
</reference>
<evidence type="ECO:0000313" key="5">
    <source>
        <dbReference type="EMBL" id="ERL50889.1"/>
    </source>
</evidence>
<dbReference type="Pfam" id="PF03328">
    <property type="entry name" value="HpcH_HpaI"/>
    <property type="match status" value="1"/>
</dbReference>
<protein>
    <recommendedName>
        <fullName evidence="4">HpcH/HpaI aldolase/citrate lyase domain-containing protein</fullName>
    </recommendedName>
</protein>
<keyword evidence="2" id="KW-0479">Metal-binding</keyword>
<dbReference type="PATRIC" id="fig|1178482.3.peg.2459"/>
<evidence type="ECO:0000259" key="4">
    <source>
        <dbReference type="Pfam" id="PF03328"/>
    </source>
</evidence>
<evidence type="ECO:0000256" key="2">
    <source>
        <dbReference type="ARBA" id="ARBA00022723"/>
    </source>
</evidence>
<accession>W1N5W3</accession>
<dbReference type="GO" id="GO:0005737">
    <property type="term" value="C:cytoplasm"/>
    <property type="evidence" value="ECO:0007669"/>
    <property type="project" value="TreeGrafter"/>
</dbReference>
<dbReference type="Gene3D" id="3.20.20.60">
    <property type="entry name" value="Phosphoenolpyruvate-binding domains"/>
    <property type="match status" value="1"/>
</dbReference>
<evidence type="ECO:0000256" key="1">
    <source>
        <dbReference type="ARBA" id="ARBA00005568"/>
    </source>
</evidence>
<dbReference type="AlphaFoldDB" id="W1N5W3"/>
<proteinExistence type="inferred from homology"/>
<dbReference type="InterPro" id="IPR040442">
    <property type="entry name" value="Pyrv_kinase-like_dom_sf"/>
</dbReference>
<dbReference type="RefSeq" id="WP_021819413.1">
    <property type="nucleotide sequence ID" value="NZ_AVBC01000035.1"/>
</dbReference>
<dbReference type="Proteomes" id="UP000019113">
    <property type="component" value="Unassembled WGS sequence"/>
</dbReference>
<organism evidence="5 6">
    <name type="scientific">Halomonas huangheensis</name>
    <dbReference type="NCBI Taxonomy" id="1178482"/>
    <lineage>
        <taxon>Bacteria</taxon>
        <taxon>Pseudomonadati</taxon>
        <taxon>Pseudomonadota</taxon>
        <taxon>Gammaproteobacteria</taxon>
        <taxon>Oceanospirillales</taxon>
        <taxon>Halomonadaceae</taxon>
        <taxon>Halomonas</taxon>
    </lineage>
</organism>
<comment type="caution">
    <text evidence="5">The sequence shown here is derived from an EMBL/GenBank/DDBJ whole genome shotgun (WGS) entry which is preliminary data.</text>
</comment>
<dbReference type="eggNOG" id="COG3836">
    <property type="taxonomic scope" value="Bacteria"/>
</dbReference>
<dbReference type="InterPro" id="IPR015813">
    <property type="entry name" value="Pyrv/PenolPyrv_kinase-like_dom"/>
</dbReference>
<keyword evidence="6" id="KW-1185">Reference proteome</keyword>
<dbReference type="PANTHER" id="PTHR30502:SF0">
    <property type="entry name" value="PHOSPHOENOLPYRUVATE CARBOXYLASE FAMILY PROTEIN"/>
    <property type="match status" value="1"/>
</dbReference>
<dbReference type="InterPro" id="IPR050251">
    <property type="entry name" value="HpcH-HpaI_aldolase"/>
</dbReference>
<dbReference type="GO" id="GO:0046872">
    <property type="term" value="F:metal ion binding"/>
    <property type="evidence" value="ECO:0007669"/>
    <property type="project" value="UniProtKB-KW"/>
</dbReference>
<dbReference type="KEGG" id="hhu:AR456_20190"/>
<evidence type="ECO:0000313" key="6">
    <source>
        <dbReference type="Proteomes" id="UP000019113"/>
    </source>
</evidence>
<evidence type="ECO:0000256" key="3">
    <source>
        <dbReference type="ARBA" id="ARBA00023239"/>
    </source>
</evidence>
<dbReference type="SUPFAM" id="SSF51621">
    <property type="entry name" value="Phosphoenolpyruvate/pyruvate domain"/>
    <property type="match status" value="1"/>
</dbReference>
<feature type="domain" description="HpcH/HpaI aldolase/citrate lyase" evidence="4">
    <location>
        <begin position="19"/>
        <end position="238"/>
    </location>
</feature>
<comment type="similarity">
    <text evidence="1">Belongs to the HpcH/HpaI aldolase family.</text>
</comment>
<dbReference type="GO" id="GO:0016832">
    <property type="term" value="F:aldehyde-lyase activity"/>
    <property type="evidence" value="ECO:0007669"/>
    <property type="project" value="TreeGrafter"/>
</dbReference>
<sequence>MNVLSDFKSRLQRREPLLGAFIKTPHPIIIEVMGASGLDFLILDMEHAPFDRGTLDAAMIAGRAVQCPLLVRVPVGSPENLLAVLDSGAAGVIVPHVLSAPQAEELAKVMYYGPGGRGFAGTTRAASYGRRPFAEHLRDTAQETCLICQIEDVEGAQEYQQIAAVDGVDALFIGRADLAVSSGFASFFAEEIVGQVEQILGTEQAATGLYCAPGEDLQPLMAAGASFMVVGSDHTLMAQGVDALAERFQAAIDQAATQGSSSLPASIK</sequence>
<keyword evidence="3" id="KW-0456">Lyase</keyword>
<dbReference type="InterPro" id="IPR005000">
    <property type="entry name" value="Aldolase/citrate-lyase_domain"/>
</dbReference>